<dbReference type="RefSeq" id="WP_188941616.1">
    <property type="nucleotide sequence ID" value="NZ_BMNA01000004.1"/>
</dbReference>
<comment type="caution">
    <text evidence="2">The sequence shown here is derived from an EMBL/GenBank/DDBJ whole genome shotgun (WGS) entry which is preliminary data.</text>
</comment>
<keyword evidence="1" id="KW-0472">Membrane</keyword>
<keyword evidence="1" id="KW-1133">Transmembrane helix</keyword>
<feature type="transmembrane region" description="Helical" evidence="1">
    <location>
        <begin position="181"/>
        <end position="203"/>
    </location>
</feature>
<evidence type="ECO:0000313" key="2">
    <source>
        <dbReference type="EMBL" id="GGM01825.1"/>
    </source>
</evidence>
<feature type="transmembrane region" description="Helical" evidence="1">
    <location>
        <begin position="118"/>
        <end position="137"/>
    </location>
</feature>
<dbReference type="EMBL" id="BMNA01000004">
    <property type="protein sequence ID" value="GGM01825.1"/>
    <property type="molecule type" value="Genomic_DNA"/>
</dbReference>
<gene>
    <name evidence="2" type="ORF">GCM10011594_22350</name>
</gene>
<reference evidence="2" key="1">
    <citation type="journal article" date="2014" name="Int. J. Syst. Evol. Microbiol.">
        <title>Complete genome sequence of Corynebacterium casei LMG S-19264T (=DSM 44701T), isolated from a smear-ripened cheese.</title>
        <authorList>
            <consortium name="US DOE Joint Genome Institute (JGI-PGF)"/>
            <person name="Walter F."/>
            <person name="Albersmeier A."/>
            <person name="Kalinowski J."/>
            <person name="Ruckert C."/>
        </authorList>
    </citation>
    <scope>NUCLEOTIDE SEQUENCE</scope>
    <source>
        <strain evidence="2">CGMCC 4.7308</strain>
    </source>
</reference>
<proteinExistence type="predicted"/>
<feature type="transmembrane region" description="Helical" evidence="1">
    <location>
        <begin position="144"/>
        <end position="161"/>
    </location>
</feature>
<dbReference type="InterPro" id="IPR049713">
    <property type="entry name" value="Pr6Pr-like"/>
</dbReference>
<accession>A0A917SXL1</accession>
<keyword evidence="1" id="KW-0812">Transmembrane</keyword>
<dbReference type="Proteomes" id="UP000655208">
    <property type="component" value="Unassembled WGS sequence"/>
</dbReference>
<keyword evidence="3" id="KW-1185">Reference proteome</keyword>
<organism evidence="2 3">
    <name type="scientific">Nakamurella endophytica</name>
    <dbReference type="NCBI Taxonomy" id="1748367"/>
    <lineage>
        <taxon>Bacteria</taxon>
        <taxon>Bacillati</taxon>
        <taxon>Actinomycetota</taxon>
        <taxon>Actinomycetes</taxon>
        <taxon>Nakamurellales</taxon>
        <taxon>Nakamurellaceae</taxon>
        <taxon>Nakamurella</taxon>
    </lineage>
</organism>
<feature type="transmembrane region" description="Helical" evidence="1">
    <location>
        <begin position="86"/>
        <end position="106"/>
    </location>
</feature>
<reference evidence="2" key="2">
    <citation type="submission" date="2020-09" db="EMBL/GenBank/DDBJ databases">
        <authorList>
            <person name="Sun Q."/>
            <person name="Zhou Y."/>
        </authorList>
    </citation>
    <scope>NUCLEOTIDE SEQUENCE</scope>
    <source>
        <strain evidence="2">CGMCC 4.7308</strain>
    </source>
</reference>
<evidence type="ECO:0008006" key="4">
    <source>
        <dbReference type="Google" id="ProtNLM"/>
    </source>
</evidence>
<protein>
    <recommendedName>
        <fullName evidence="4">FAR-17a/AIG1-like protein</fullName>
    </recommendedName>
</protein>
<evidence type="ECO:0000313" key="3">
    <source>
        <dbReference type="Proteomes" id="UP000655208"/>
    </source>
</evidence>
<evidence type="ECO:0000256" key="1">
    <source>
        <dbReference type="SAM" id="Phobius"/>
    </source>
</evidence>
<sequence length="218" mass="23544">MATAALAPRSTPPAVLGAARVARGLLAVYDTAALVVCVQRGFKVPGFTVANFFSYFTVLSNVLAVLVLLVGAVATPRSAQWQVVRCSVTIYIVITGIIYALLLSRADVGVDNDWTNDALHRVIPLVLLVDWVVFPAARAIGNRTAMVALVFPLLYGVYTLIRGPIVDWYPYPFIDPRQTGYLSMSLGLVVIVVGFVMIALAVNQLGRLGTRWRHGGSD</sequence>
<feature type="transmembrane region" description="Helical" evidence="1">
    <location>
        <begin position="52"/>
        <end position="74"/>
    </location>
</feature>
<dbReference type="NCBIfam" id="NF038065">
    <property type="entry name" value="Pr6Pr"/>
    <property type="match status" value="1"/>
</dbReference>
<name>A0A917SXL1_9ACTN</name>
<dbReference type="AlphaFoldDB" id="A0A917SXL1"/>